<dbReference type="InterPro" id="IPR011333">
    <property type="entry name" value="SKP1/BTB/POZ_sf"/>
</dbReference>
<evidence type="ECO:0000313" key="1">
    <source>
        <dbReference type="EMBL" id="OGM50757.1"/>
    </source>
</evidence>
<dbReference type="RefSeq" id="XP_022394474.1">
    <property type="nucleotide sequence ID" value="XM_022527850.1"/>
</dbReference>
<dbReference type="Proteomes" id="UP000179179">
    <property type="component" value="Unassembled WGS sequence"/>
</dbReference>
<organism evidence="1 2">
    <name type="scientific">Aspergillus bombycis</name>
    <dbReference type="NCBI Taxonomy" id="109264"/>
    <lineage>
        <taxon>Eukaryota</taxon>
        <taxon>Fungi</taxon>
        <taxon>Dikarya</taxon>
        <taxon>Ascomycota</taxon>
        <taxon>Pezizomycotina</taxon>
        <taxon>Eurotiomycetes</taxon>
        <taxon>Eurotiomycetidae</taxon>
        <taxon>Eurotiales</taxon>
        <taxon>Aspergillaceae</taxon>
        <taxon>Aspergillus</taxon>
    </lineage>
</organism>
<accession>A0A1F8AGF3</accession>
<dbReference type="OrthoDB" id="9997739at2759"/>
<evidence type="ECO:0000313" key="2">
    <source>
        <dbReference type="Proteomes" id="UP000179179"/>
    </source>
</evidence>
<dbReference type="STRING" id="109264.A0A1F8AGF3"/>
<reference evidence="1 2" key="1">
    <citation type="journal article" date="2016" name="Genome Biol. Evol.">
        <title>Draft genome sequence of an aflatoxigenic Aspergillus species, A. bombycis.</title>
        <authorList>
            <person name="Moore G.G."/>
            <person name="Mack B.M."/>
            <person name="Beltz S.B."/>
            <person name="Gilbert M.K."/>
        </authorList>
    </citation>
    <scope>NUCLEOTIDE SEQUENCE [LARGE SCALE GENOMIC DNA]</scope>
    <source>
        <strain evidence="2">NRRL 26010</strain>
    </source>
</reference>
<comment type="caution">
    <text evidence="1">The sequence shown here is derived from an EMBL/GenBank/DDBJ whole genome shotgun (WGS) entry which is preliminary data.</text>
</comment>
<protein>
    <recommendedName>
        <fullName evidence="3">BTB domain-containing protein</fullName>
    </recommendedName>
</protein>
<dbReference type="Gene3D" id="3.30.710.10">
    <property type="entry name" value="Potassium Channel Kv1.1, Chain A"/>
    <property type="match status" value="1"/>
</dbReference>
<dbReference type="SUPFAM" id="SSF54695">
    <property type="entry name" value="POZ domain"/>
    <property type="match status" value="1"/>
</dbReference>
<gene>
    <name evidence="1" type="ORF">ABOM_000720</name>
</gene>
<sequence>MDSLFGKHIASHIVAFSVGSERKEIMVHSGPLADLSPALSALLNGAMREAKLKQVDWSHISEDTFARLCQFAYMGDYSPPLPKEGAYVSPMSIKLEPDPAPKPPFDQRGFPFGRPASNVGTWMGKTPQPVNNASATRMLPPAGHFIQEKHLKTTFSDCSFPPPQSSHDLSPKCNTSPSQDFGPVLCGHAELYILADTYGVEPLRQLVLSKIYGTLQVFTVHETDVGTLVDFVKFCYANTLSHPKERDPLRNLATRYMVSILRQVGEHERFLEMLVEGGDFVTDLWSVVWNH</sequence>
<name>A0A1F8AGF3_9EURO</name>
<proteinExistence type="predicted"/>
<dbReference type="EMBL" id="LYCR01000002">
    <property type="protein sequence ID" value="OGM50757.1"/>
    <property type="molecule type" value="Genomic_DNA"/>
</dbReference>
<evidence type="ECO:0008006" key="3">
    <source>
        <dbReference type="Google" id="ProtNLM"/>
    </source>
</evidence>
<dbReference type="AlphaFoldDB" id="A0A1F8AGF3"/>
<dbReference type="GeneID" id="34444110"/>
<keyword evidence="2" id="KW-1185">Reference proteome</keyword>
<dbReference type="PANTHER" id="PTHR47843">
    <property type="entry name" value="BTB DOMAIN-CONTAINING PROTEIN-RELATED"/>
    <property type="match status" value="1"/>
</dbReference>